<evidence type="ECO:0000256" key="4">
    <source>
        <dbReference type="ARBA" id="ARBA00023054"/>
    </source>
</evidence>
<evidence type="ECO:0000256" key="8">
    <source>
        <dbReference type="ARBA" id="ARBA00039444"/>
    </source>
</evidence>
<dbReference type="InterPro" id="IPR036610">
    <property type="entry name" value="PEBP-like_sf"/>
</dbReference>
<dbReference type="AlphaFoldDB" id="A0A1D1V849"/>
<dbReference type="SUPFAM" id="SSF49777">
    <property type="entry name" value="PEBP-like"/>
    <property type="match status" value="1"/>
</dbReference>
<keyword evidence="11" id="KW-1185">Reference proteome</keyword>
<organism evidence="10 11">
    <name type="scientific">Ramazzottius varieornatus</name>
    <name type="common">Water bear</name>
    <name type="synonym">Tardigrade</name>
    <dbReference type="NCBI Taxonomy" id="947166"/>
    <lineage>
        <taxon>Eukaryota</taxon>
        <taxon>Metazoa</taxon>
        <taxon>Ecdysozoa</taxon>
        <taxon>Tardigrada</taxon>
        <taxon>Eutardigrada</taxon>
        <taxon>Parachela</taxon>
        <taxon>Hypsibioidea</taxon>
        <taxon>Ramazzottiidae</taxon>
        <taxon>Ramazzottius</taxon>
    </lineage>
</organism>
<keyword evidence="3" id="KW-0689">Ribosomal protein</keyword>
<evidence type="ECO:0000256" key="2">
    <source>
        <dbReference type="ARBA" id="ARBA00022946"/>
    </source>
</evidence>
<comment type="caution">
    <text evidence="10">The sequence shown here is derived from an EMBL/GenBank/DDBJ whole genome shotgun (WGS) entry which is preliminary data.</text>
</comment>
<evidence type="ECO:0000256" key="9">
    <source>
        <dbReference type="ARBA" id="ARBA00041206"/>
    </source>
</evidence>
<protein>
    <recommendedName>
        <fullName evidence="8">Large ribosomal subunit protein mL38</fullName>
    </recommendedName>
    <alternativeName>
        <fullName evidence="9">39S ribosomal protein L38, mitochondrial</fullName>
    </alternativeName>
</protein>
<keyword evidence="2" id="KW-0809">Transit peptide</keyword>
<evidence type="ECO:0000256" key="6">
    <source>
        <dbReference type="ARBA" id="ARBA00023274"/>
    </source>
</evidence>
<evidence type="ECO:0000256" key="5">
    <source>
        <dbReference type="ARBA" id="ARBA00023128"/>
    </source>
</evidence>
<evidence type="ECO:0000256" key="7">
    <source>
        <dbReference type="ARBA" id="ARBA00038016"/>
    </source>
</evidence>
<dbReference type="InterPro" id="IPR035810">
    <property type="entry name" value="PEBP_euk"/>
</dbReference>
<evidence type="ECO:0000313" key="11">
    <source>
        <dbReference type="Proteomes" id="UP000186922"/>
    </source>
</evidence>
<dbReference type="Gene3D" id="3.90.280.10">
    <property type="entry name" value="PEBP-like"/>
    <property type="match status" value="1"/>
</dbReference>
<keyword evidence="5" id="KW-0496">Mitochondrion</keyword>
<dbReference type="PANTHER" id="PTHR11362">
    <property type="entry name" value="PHOSPHATIDYLETHANOLAMINE-BINDING PROTEIN"/>
    <property type="match status" value="1"/>
</dbReference>
<proteinExistence type="inferred from homology"/>
<dbReference type="Pfam" id="PF01161">
    <property type="entry name" value="PBP"/>
    <property type="match status" value="1"/>
</dbReference>
<comment type="similarity">
    <text evidence="7">Belongs to the phosphatidylethanolamine-binding protein family. Mitochondrion-specific ribosomal protein mL38 subfamily.</text>
</comment>
<dbReference type="InterPro" id="IPR008914">
    <property type="entry name" value="PEBP"/>
</dbReference>
<comment type="subcellular location">
    <subcellularLocation>
        <location evidence="1">Mitochondrion</location>
    </subcellularLocation>
</comment>
<evidence type="ECO:0000313" key="10">
    <source>
        <dbReference type="EMBL" id="GAU96955.1"/>
    </source>
</evidence>
<dbReference type="FunFam" id="3.90.280.10:FF:000002">
    <property type="entry name" value="39S ribosomal protein L38, mitochondrial"/>
    <property type="match status" value="1"/>
</dbReference>
<dbReference type="PANTHER" id="PTHR11362:SF133">
    <property type="entry name" value="LARGE RIBOSOMAL SUBUNIT PROTEIN ML38"/>
    <property type="match status" value="1"/>
</dbReference>
<dbReference type="GO" id="GO:0005743">
    <property type="term" value="C:mitochondrial inner membrane"/>
    <property type="evidence" value="ECO:0007669"/>
    <property type="project" value="UniProtKB-ARBA"/>
</dbReference>
<dbReference type="EMBL" id="BDGG01000003">
    <property type="protein sequence ID" value="GAU96955.1"/>
    <property type="molecule type" value="Genomic_DNA"/>
</dbReference>
<dbReference type="CDD" id="cd00866">
    <property type="entry name" value="PEBP_euk"/>
    <property type="match status" value="1"/>
</dbReference>
<sequence length="424" mass="49628">MALVLPSLILKLQKGLHVPLTRSRHVGWPRLKNSGLDLIGFREPEILQSFEQRQEERNPRDSEAERLINIGYTNPRTRREYRLFEKEREKLLKKARSDTALERAARHRSLQIPLEEVEREWNAMQSSEQVCGAALHYGIFRDLYGAAYFLPQVPLDIRFPSEEGFNTPVYRGNMISPADALAAPEVTFSAPQDTLWTLLLTNLDGHLTQPECEYVHYLVGNIPGGDISQGQKLVDYLQPIPLRGTGFHRYAFVLYKQESEIEYSRMVLPSERSTDLQSRTFRTKDFYRHHQEVLTPAGLAFFTSEWDESVTKCFHKTLDMLEPAFEYEHQAQYIARPVRYPVNQPFNMYLDRYRDKREMAEEMVKKRLKVTSPFKADPPRSKWPLIDPMGKDVLSWQRTEIKKERLGFGKYSLLYNPMAKWPQR</sequence>
<gene>
    <name evidence="10" type="primary">RvY_08319-1</name>
    <name evidence="10" type="synonym">RvY_08319.1</name>
    <name evidence="10" type="ORF">RvY_08319</name>
</gene>
<evidence type="ECO:0000256" key="3">
    <source>
        <dbReference type="ARBA" id="ARBA00022980"/>
    </source>
</evidence>
<dbReference type="GO" id="GO:0005762">
    <property type="term" value="C:mitochondrial large ribosomal subunit"/>
    <property type="evidence" value="ECO:0007669"/>
    <property type="project" value="TreeGrafter"/>
</dbReference>
<keyword evidence="4" id="KW-0175">Coiled coil</keyword>
<dbReference type="STRING" id="947166.A0A1D1V849"/>
<accession>A0A1D1V849</accession>
<dbReference type="OrthoDB" id="2153661at2759"/>
<dbReference type="Proteomes" id="UP000186922">
    <property type="component" value="Unassembled WGS sequence"/>
</dbReference>
<name>A0A1D1V849_RAMVA</name>
<reference evidence="10 11" key="1">
    <citation type="journal article" date="2016" name="Nat. Commun.">
        <title>Extremotolerant tardigrade genome and improved radiotolerance of human cultured cells by tardigrade-unique protein.</title>
        <authorList>
            <person name="Hashimoto T."/>
            <person name="Horikawa D.D."/>
            <person name="Saito Y."/>
            <person name="Kuwahara H."/>
            <person name="Kozuka-Hata H."/>
            <person name="Shin-I T."/>
            <person name="Minakuchi Y."/>
            <person name="Ohishi K."/>
            <person name="Motoyama A."/>
            <person name="Aizu T."/>
            <person name="Enomoto A."/>
            <person name="Kondo K."/>
            <person name="Tanaka S."/>
            <person name="Hara Y."/>
            <person name="Koshikawa S."/>
            <person name="Sagara H."/>
            <person name="Miura T."/>
            <person name="Yokobori S."/>
            <person name="Miyagawa K."/>
            <person name="Suzuki Y."/>
            <person name="Kubo T."/>
            <person name="Oyama M."/>
            <person name="Kohara Y."/>
            <person name="Fujiyama A."/>
            <person name="Arakawa K."/>
            <person name="Katayama T."/>
            <person name="Toyoda A."/>
            <person name="Kunieda T."/>
        </authorList>
    </citation>
    <scope>NUCLEOTIDE SEQUENCE [LARGE SCALE GENOMIC DNA]</scope>
    <source>
        <strain evidence="10 11">YOKOZUNA-1</strain>
    </source>
</reference>
<keyword evidence="6" id="KW-0687">Ribonucleoprotein</keyword>
<evidence type="ECO:0000256" key="1">
    <source>
        <dbReference type="ARBA" id="ARBA00004173"/>
    </source>
</evidence>